<feature type="region of interest" description="Disordered" evidence="1">
    <location>
        <begin position="1"/>
        <end position="65"/>
    </location>
</feature>
<proteinExistence type="predicted"/>
<dbReference type="AlphaFoldDB" id="A0A6A6GX10"/>
<accession>A0A6A6GX10</accession>
<evidence type="ECO:0000313" key="2">
    <source>
        <dbReference type="EMBL" id="KAF2230257.1"/>
    </source>
</evidence>
<evidence type="ECO:0000313" key="3">
    <source>
        <dbReference type="Proteomes" id="UP000800092"/>
    </source>
</evidence>
<name>A0A6A6GX10_VIRVR</name>
<reference evidence="2" key="1">
    <citation type="journal article" date="2020" name="Stud. Mycol.">
        <title>101 Dothideomycetes genomes: a test case for predicting lifestyles and emergence of pathogens.</title>
        <authorList>
            <person name="Haridas S."/>
            <person name="Albert R."/>
            <person name="Binder M."/>
            <person name="Bloem J."/>
            <person name="Labutti K."/>
            <person name="Salamov A."/>
            <person name="Andreopoulos B."/>
            <person name="Baker S."/>
            <person name="Barry K."/>
            <person name="Bills G."/>
            <person name="Bluhm B."/>
            <person name="Cannon C."/>
            <person name="Castanera R."/>
            <person name="Culley D."/>
            <person name="Daum C."/>
            <person name="Ezra D."/>
            <person name="Gonzalez J."/>
            <person name="Henrissat B."/>
            <person name="Kuo A."/>
            <person name="Liang C."/>
            <person name="Lipzen A."/>
            <person name="Lutzoni F."/>
            <person name="Magnuson J."/>
            <person name="Mondo S."/>
            <person name="Nolan M."/>
            <person name="Ohm R."/>
            <person name="Pangilinan J."/>
            <person name="Park H.-J."/>
            <person name="Ramirez L."/>
            <person name="Alfaro M."/>
            <person name="Sun H."/>
            <person name="Tritt A."/>
            <person name="Yoshinaga Y."/>
            <person name="Zwiers L.-H."/>
            <person name="Turgeon B."/>
            <person name="Goodwin S."/>
            <person name="Spatafora J."/>
            <person name="Crous P."/>
            <person name="Grigoriev I."/>
        </authorList>
    </citation>
    <scope>NUCLEOTIDE SEQUENCE</scope>
    <source>
        <strain evidence="2">Tuck. ex Michener</strain>
    </source>
</reference>
<dbReference type="EMBL" id="ML991844">
    <property type="protein sequence ID" value="KAF2230257.1"/>
    <property type="molecule type" value="Genomic_DNA"/>
</dbReference>
<gene>
    <name evidence="2" type="ORF">EV356DRAFT_509190</name>
</gene>
<sequence>MGRTGQAHSRKVPVVMQDLQIDNSCKTQLSQPPSQKMSSSDSNVSNRTVYKLRTPKPAKSATSYTVPSTSRGELLIAIHSKEEKKRRKVYQIDSSALPSPFLDPKLAEILKRRRGDGGRV</sequence>
<dbReference type="Proteomes" id="UP000800092">
    <property type="component" value="Unassembled WGS sequence"/>
</dbReference>
<protein>
    <submittedName>
        <fullName evidence="2">Uncharacterized protein</fullName>
    </submittedName>
</protein>
<organism evidence="2 3">
    <name type="scientific">Viridothelium virens</name>
    <name type="common">Speckled blister lichen</name>
    <name type="synonym">Trypethelium virens</name>
    <dbReference type="NCBI Taxonomy" id="1048519"/>
    <lineage>
        <taxon>Eukaryota</taxon>
        <taxon>Fungi</taxon>
        <taxon>Dikarya</taxon>
        <taxon>Ascomycota</taxon>
        <taxon>Pezizomycotina</taxon>
        <taxon>Dothideomycetes</taxon>
        <taxon>Dothideomycetes incertae sedis</taxon>
        <taxon>Trypetheliales</taxon>
        <taxon>Trypetheliaceae</taxon>
        <taxon>Viridothelium</taxon>
    </lineage>
</organism>
<evidence type="ECO:0000256" key="1">
    <source>
        <dbReference type="SAM" id="MobiDB-lite"/>
    </source>
</evidence>
<feature type="compositionally biased region" description="Polar residues" evidence="1">
    <location>
        <begin position="20"/>
        <end position="48"/>
    </location>
</feature>
<keyword evidence="3" id="KW-1185">Reference proteome</keyword>